<feature type="domain" description="HTH merR-type" evidence="2">
    <location>
        <begin position="5"/>
        <end position="71"/>
    </location>
</feature>
<comment type="caution">
    <text evidence="3">The sequence shown here is derived from an EMBL/GenBank/DDBJ whole genome shotgun (WGS) entry which is preliminary data.</text>
</comment>
<dbReference type="Pfam" id="PF13411">
    <property type="entry name" value="MerR_1"/>
    <property type="match status" value="1"/>
</dbReference>
<feature type="coiled-coil region" evidence="1">
    <location>
        <begin position="101"/>
        <end position="166"/>
    </location>
</feature>
<name>A0A419VU04_9BACL</name>
<dbReference type="GO" id="GO:0003677">
    <property type="term" value="F:DNA binding"/>
    <property type="evidence" value="ECO:0007669"/>
    <property type="project" value="InterPro"/>
</dbReference>
<dbReference type="Gene3D" id="1.10.1660.10">
    <property type="match status" value="1"/>
</dbReference>
<organism evidence="3 4">
    <name type="scientific">Sinobaca qinghaiensis</name>
    <dbReference type="NCBI Taxonomy" id="342944"/>
    <lineage>
        <taxon>Bacteria</taxon>
        <taxon>Bacillati</taxon>
        <taxon>Bacillota</taxon>
        <taxon>Bacilli</taxon>
        <taxon>Bacillales</taxon>
        <taxon>Sporolactobacillaceae</taxon>
        <taxon>Sinobaca</taxon>
    </lineage>
</organism>
<gene>
    <name evidence="3" type="ORF">ATL39_0055</name>
</gene>
<reference evidence="3 4" key="1">
    <citation type="submission" date="2018-09" db="EMBL/GenBank/DDBJ databases">
        <title>Genomic Encyclopedia of Archaeal and Bacterial Type Strains, Phase II (KMG-II): from individual species to whole genera.</title>
        <authorList>
            <person name="Goeker M."/>
        </authorList>
    </citation>
    <scope>NUCLEOTIDE SEQUENCE [LARGE SCALE GENOMIC DNA]</scope>
    <source>
        <strain evidence="3 4">DSM 17008</strain>
    </source>
</reference>
<dbReference type="RefSeq" id="WP_120191281.1">
    <property type="nucleotide sequence ID" value="NZ_RAPK01000002.1"/>
</dbReference>
<keyword evidence="4" id="KW-1185">Reference proteome</keyword>
<evidence type="ECO:0000313" key="3">
    <source>
        <dbReference type="EMBL" id="RKD84122.1"/>
    </source>
</evidence>
<proteinExistence type="predicted"/>
<dbReference type="AlphaFoldDB" id="A0A419VU04"/>
<dbReference type="GO" id="GO:0006355">
    <property type="term" value="P:regulation of DNA-templated transcription"/>
    <property type="evidence" value="ECO:0007669"/>
    <property type="project" value="InterPro"/>
</dbReference>
<dbReference type="Proteomes" id="UP000285120">
    <property type="component" value="Unassembled WGS sequence"/>
</dbReference>
<sequence length="175" mass="20813">MEVEYRIKHLAEELNISQPAARKYYAMVEDIRSKKFKRNKNGYVIFTRQDVSIFEKIIEFKEQNEMKLEDAIRRAIAVIDGDQNYTEDTADLSFVTPMEKLEYLGTEVHRLNNLLQEQQEQAAKREETLMEFIKEQSNTMASIEEKLNYQEEQRQLESANKDEQKKSFWSILFGK</sequence>
<evidence type="ECO:0000313" key="4">
    <source>
        <dbReference type="Proteomes" id="UP000285120"/>
    </source>
</evidence>
<dbReference type="EMBL" id="RAPK01000002">
    <property type="protein sequence ID" value="RKD84122.1"/>
    <property type="molecule type" value="Genomic_DNA"/>
</dbReference>
<dbReference type="InterPro" id="IPR000551">
    <property type="entry name" value="MerR-type_HTH_dom"/>
</dbReference>
<keyword evidence="1" id="KW-0175">Coiled coil</keyword>
<accession>A0A419VU04</accession>
<evidence type="ECO:0000256" key="1">
    <source>
        <dbReference type="SAM" id="Coils"/>
    </source>
</evidence>
<dbReference type="OrthoDB" id="2467384at2"/>
<evidence type="ECO:0000259" key="2">
    <source>
        <dbReference type="Pfam" id="PF13411"/>
    </source>
</evidence>
<protein>
    <submittedName>
        <fullName evidence="3">MerR-like DNA binding protein</fullName>
    </submittedName>
</protein>